<organism evidence="10 11">
    <name type="scientific">Anabaena lutea FACHB-196</name>
    <dbReference type="NCBI Taxonomy" id="2692881"/>
    <lineage>
        <taxon>Bacteria</taxon>
        <taxon>Bacillati</taxon>
        <taxon>Cyanobacteriota</taxon>
        <taxon>Cyanophyceae</taxon>
        <taxon>Nostocales</taxon>
        <taxon>Nostocaceae</taxon>
        <taxon>Anabaena</taxon>
    </lineage>
</organism>
<dbReference type="EC" id="2.7.11.1" evidence="1"/>
<evidence type="ECO:0000256" key="7">
    <source>
        <dbReference type="ARBA" id="ARBA00047899"/>
    </source>
</evidence>
<evidence type="ECO:0000313" key="10">
    <source>
        <dbReference type="EMBL" id="MBD2570961.1"/>
    </source>
</evidence>
<evidence type="ECO:0000256" key="2">
    <source>
        <dbReference type="ARBA" id="ARBA00022527"/>
    </source>
</evidence>
<proteinExistence type="predicted"/>
<name>A0ABR8FL90_9NOST</name>
<dbReference type="Pfam" id="PF00069">
    <property type="entry name" value="Pkinase"/>
    <property type="match status" value="1"/>
</dbReference>
<evidence type="ECO:0000256" key="1">
    <source>
        <dbReference type="ARBA" id="ARBA00012513"/>
    </source>
</evidence>
<evidence type="ECO:0000256" key="4">
    <source>
        <dbReference type="ARBA" id="ARBA00022741"/>
    </source>
</evidence>
<feature type="domain" description="Protein kinase" evidence="9">
    <location>
        <begin position="34"/>
        <end position="317"/>
    </location>
</feature>
<reference evidence="10 11" key="1">
    <citation type="journal article" date="2020" name="ISME J.">
        <title>Comparative genomics reveals insights into cyanobacterial evolution and habitat adaptation.</title>
        <authorList>
            <person name="Chen M.Y."/>
            <person name="Teng W.K."/>
            <person name="Zhao L."/>
            <person name="Hu C.X."/>
            <person name="Zhou Y.K."/>
            <person name="Han B.P."/>
            <person name="Song L.R."/>
            <person name="Shu W.S."/>
        </authorList>
    </citation>
    <scope>NUCLEOTIDE SEQUENCE [LARGE SCALE GENOMIC DNA]</scope>
    <source>
        <strain evidence="10 11">FACHB-196</strain>
    </source>
</reference>
<evidence type="ECO:0000256" key="6">
    <source>
        <dbReference type="ARBA" id="ARBA00022840"/>
    </source>
</evidence>
<dbReference type="GO" id="GO:0004674">
    <property type="term" value="F:protein serine/threonine kinase activity"/>
    <property type="evidence" value="ECO:0007669"/>
    <property type="project" value="UniProtKB-KW"/>
</dbReference>
<dbReference type="InterPro" id="IPR011009">
    <property type="entry name" value="Kinase-like_dom_sf"/>
</dbReference>
<dbReference type="SUPFAM" id="SSF56112">
    <property type="entry name" value="Protein kinase-like (PK-like)"/>
    <property type="match status" value="1"/>
</dbReference>
<keyword evidence="5 10" id="KW-0418">Kinase</keyword>
<keyword evidence="2 10" id="KW-0723">Serine/threonine-protein kinase</keyword>
<dbReference type="SMART" id="SM00220">
    <property type="entry name" value="S_TKc"/>
    <property type="match status" value="1"/>
</dbReference>
<dbReference type="CDD" id="cd14014">
    <property type="entry name" value="STKc_PknB_like"/>
    <property type="match status" value="1"/>
</dbReference>
<keyword evidence="4" id="KW-0547">Nucleotide-binding</keyword>
<dbReference type="EMBL" id="JACJST010000033">
    <property type="protein sequence ID" value="MBD2570961.1"/>
    <property type="molecule type" value="Genomic_DNA"/>
</dbReference>
<keyword evidence="11" id="KW-1185">Reference proteome</keyword>
<evidence type="ECO:0000256" key="3">
    <source>
        <dbReference type="ARBA" id="ARBA00022679"/>
    </source>
</evidence>
<evidence type="ECO:0000256" key="5">
    <source>
        <dbReference type="ARBA" id="ARBA00022777"/>
    </source>
</evidence>
<comment type="caution">
    <text evidence="10">The sequence shown here is derived from an EMBL/GenBank/DDBJ whole genome shotgun (WGS) entry which is preliminary data.</text>
</comment>
<comment type="catalytic activity">
    <reaction evidence="8">
        <text>L-seryl-[protein] + ATP = O-phospho-L-seryl-[protein] + ADP + H(+)</text>
        <dbReference type="Rhea" id="RHEA:17989"/>
        <dbReference type="Rhea" id="RHEA-COMP:9863"/>
        <dbReference type="Rhea" id="RHEA-COMP:11604"/>
        <dbReference type="ChEBI" id="CHEBI:15378"/>
        <dbReference type="ChEBI" id="CHEBI:29999"/>
        <dbReference type="ChEBI" id="CHEBI:30616"/>
        <dbReference type="ChEBI" id="CHEBI:83421"/>
        <dbReference type="ChEBI" id="CHEBI:456216"/>
        <dbReference type="EC" id="2.7.11.1"/>
    </reaction>
</comment>
<protein>
    <recommendedName>
        <fullName evidence="1">non-specific serine/threonine protein kinase</fullName>
        <ecNumber evidence="1">2.7.11.1</ecNumber>
    </recommendedName>
</protein>
<dbReference type="RefSeq" id="WP_190719813.1">
    <property type="nucleotide sequence ID" value="NZ_JACJST010000033.1"/>
</dbReference>
<keyword evidence="3" id="KW-0808">Transferase</keyword>
<evidence type="ECO:0000256" key="8">
    <source>
        <dbReference type="ARBA" id="ARBA00048679"/>
    </source>
</evidence>
<dbReference type="PROSITE" id="PS50011">
    <property type="entry name" value="PROTEIN_KINASE_DOM"/>
    <property type="match status" value="1"/>
</dbReference>
<sequence length="447" mass="50905">MCSGFPDKQQYLKFSEENNNSGFIQSNTLLSSRYRLIKTIGQGGFGKTFLAVDEQDVKSRQFLDDSVSSLCVIKQFFSQPETDYFQQKARELFQQESVRLAELGQHCQIPQFLDFFEEEGKQYLVQEWVDGQNLEQELADSGPFNEVEICQLLGELLPLLQFIHTHQVIHRDIKPANIIRRQKDGKLFLVDFGAAKYNWQSWETGTIIGSAEYAAPEQIRGKAVFASDLYSLGITCLHLLTQMSPFDLYDCSEDVWIWQSYLIEPISLSLEKILCKLVHPATKLRYHFAAEALIDLNSSLGNAKTTNTEDYFETPFFELSHQKNSPTSVSAIADNSVYSSTVFDPETQDWYYFPARTEGEELTRKVAEFLSPRLAAAATVPPVKERKSTAAYRKNKHKLNRMCHISVTALAFTIACLILVVESNSISSKLKIEISKIVHQVLNLERN</sequence>
<evidence type="ECO:0000313" key="11">
    <source>
        <dbReference type="Proteomes" id="UP000640531"/>
    </source>
</evidence>
<dbReference type="PANTHER" id="PTHR24363:SF0">
    <property type="entry name" value="SERINE_THREONINE KINASE LIKE DOMAIN CONTAINING 1"/>
    <property type="match status" value="1"/>
</dbReference>
<dbReference type="Proteomes" id="UP000640531">
    <property type="component" value="Unassembled WGS sequence"/>
</dbReference>
<accession>A0ABR8FL90</accession>
<evidence type="ECO:0000259" key="9">
    <source>
        <dbReference type="PROSITE" id="PS50011"/>
    </source>
</evidence>
<dbReference type="InterPro" id="IPR000719">
    <property type="entry name" value="Prot_kinase_dom"/>
</dbReference>
<dbReference type="Gene3D" id="1.10.510.10">
    <property type="entry name" value="Transferase(Phosphotransferase) domain 1"/>
    <property type="match status" value="1"/>
</dbReference>
<gene>
    <name evidence="10" type="ORF">H6G59_24330</name>
</gene>
<comment type="catalytic activity">
    <reaction evidence="7">
        <text>L-threonyl-[protein] + ATP = O-phospho-L-threonyl-[protein] + ADP + H(+)</text>
        <dbReference type="Rhea" id="RHEA:46608"/>
        <dbReference type="Rhea" id="RHEA-COMP:11060"/>
        <dbReference type="Rhea" id="RHEA-COMP:11605"/>
        <dbReference type="ChEBI" id="CHEBI:15378"/>
        <dbReference type="ChEBI" id="CHEBI:30013"/>
        <dbReference type="ChEBI" id="CHEBI:30616"/>
        <dbReference type="ChEBI" id="CHEBI:61977"/>
        <dbReference type="ChEBI" id="CHEBI:456216"/>
        <dbReference type="EC" id="2.7.11.1"/>
    </reaction>
</comment>
<keyword evidence="6" id="KW-0067">ATP-binding</keyword>
<dbReference type="PANTHER" id="PTHR24363">
    <property type="entry name" value="SERINE/THREONINE PROTEIN KINASE"/>
    <property type="match status" value="1"/>
</dbReference>